<evidence type="ECO:0000256" key="3">
    <source>
        <dbReference type="ARBA" id="ARBA00023002"/>
    </source>
</evidence>
<dbReference type="InterPro" id="IPR012336">
    <property type="entry name" value="Thioredoxin-like_fold"/>
</dbReference>
<evidence type="ECO:0000256" key="4">
    <source>
        <dbReference type="ARBA" id="ARBA00023157"/>
    </source>
</evidence>
<dbReference type="Gene3D" id="3.40.30.10">
    <property type="entry name" value="Glutaredoxin"/>
    <property type="match status" value="1"/>
</dbReference>
<dbReference type="PANTHER" id="PTHR13887:SF14">
    <property type="entry name" value="DISULFIDE BOND FORMATION PROTEIN D"/>
    <property type="match status" value="1"/>
</dbReference>
<dbReference type="PROSITE" id="PS51257">
    <property type="entry name" value="PROKAR_LIPOPROTEIN"/>
    <property type="match status" value="1"/>
</dbReference>
<evidence type="ECO:0000256" key="5">
    <source>
        <dbReference type="ARBA" id="ARBA00023284"/>
    </source>
</evidence>
<reference evidence="9" key="1">
    <citation type="submission" date="2008-01" db="EMBL/GenBank/DDBJ databases">
        <title>Complete sequence of Shewanella halifaxensis HAW-EB4.</title>
        <authorList>
            <consortium name="US DOE Joint Genome Institute"/>
            <person name="Copeland A."/>
            <person name="Lucas S."/>
            <person name="Lapidus A."/>
            <person name="Glavina del Rio T."/>
            <person name="Dalin E."/>
            <person name="Tice H."/>
            <person name="Bruce D."/>
            <person name="Goodwin L."/>
            <person name="Pitluck S."/>
            <person name="Sims D."/>
            <person name="Brettin T."/>
            <person name="Detter J.C."/>
            <person name="Han C."/>
            <person name="Kuske C.R."/>
            <person name="Schmutz J."/>
            <person name="Larimer F."/>
            <person name="Land M."/>
            <person name="Hauser L."/>
            <person name="Kyrpides N."/>
            <person name="Kim E."/>
            <person name="Zhao J.-S."/>
            <person name="Richardson P."/>
        </authorList>
    </citation>
    <scope>NUCLEOTIDE SEQUENCE [LARGE SCALE GENOMIC DNA]</scope>
    <source>
        <strain evidence="9">HAW-EB4</strain>
    </source>
</reference>
<dbReference type="Gene3D" id="1.10.40.80">
    <property type="match status" value="1"/>
</dbReference>
<proteinExistence type="inferred from homology"/>
<dbReference type="GO" id="GO:0016491">
    <property type="term" value="F:oxidoreductase activity"/>
    <property type="evidence" value="ECO:0007669"/>
    <property type="project" value="UniProtKB-KW"/>
</dbReference>
<feature type="chain" id="PRO_5002756374" evidence="7">
    <location>
        <begin position="27"/>
        <end position="266"/>
    </location>
</feature>
<keyword evidence="4" id="KW-1015">Disulfide bond</keyword>
<feature type="signal peptide" evidence="7">
    <location>
        <begin position="1"/>
        <end position="26"/>
    </location>
</feature>
<evidence type="ECO:0000313" key="9">
    <source>
        <dbReference type="EMBL" id="ABZ77058.1"/>
    </source>
</evidence>
<dbReference type="InterPro" id="IPR013766">
    <property type="entry name" value="Thioredoxin_domain"/>
</dbReference>
<dbReference type="eggNOG" id="COG1651">
    <property type="taxonomic scope" value="Bacteria"/>
</dbReference>
<gene>
    <name evidence="9" type="ordered locus">Shal_2501</name>
</gene>
<name>B0TK39_SHEHH</name>
<keyword evidence="2 7" id="KW-0732">Signal</keyword>
<dbReference type="HOGENOM" id="CLU_000288_47_1_6"/>
<feature type="domain" description="Thioredoxin" evidence="8">
    <location>
        <begin position="66"/>
        <end position="257"/>
    </location>
</feature>
<keyword evidence="10" id="KW-1185">Reference proteome</keyword>
<keyword evidence="6" id="KW-0175">Coiled coil</keyword>
<dbReference type="EMBL" id="CP000931">
    <property type="protein sequence ID" value="ABZ77058.1"/>
    <property type="molecule type" value="Genomic_DNA"/>
</dbReference>
<dbReference type="AlphaFoldDB" id="B0TK39"/>
<dbReference type="PROSITE" id="PS51352">
    <property type="entry name" value="THIOREDOXIN_2"/>
    <property type="match status" value="1"/>
</dbReference>
<dbReference type="STRING" id="458817.Shal_2501"/>
<dbReference type="Pfam" id="PF13462">
    <property type="entry name" value="Thioredoxin_4"/>
    <property type="match status" value="1"/>
</dbReference>
<dbReference type="PANTHER" id="PTHR13887">
    <property type="entry name" value="GLUTATHIONE S-TRANSFERASE KAPPA"/>
    <property type="match status" value="1"/>
</dbReference>
<evidence type="ECO:0000256" key="7">
    <source>
        <dbReference type="SAM" id="SignalP"/>
    </source>
</evidence>
<evidence type="ECO:0000256" key="6">
    <source>
        <dbReference type="SAM" id="Coils"/>
    </source>
</evidence>
<protein>
    <submittedName>
        <fullName evidence="9">DSBA oxidoreductase</fullName>
    </submittedName>
</protein>
<dbReference type="KEGG" id="shl:Shal_2501"/>
<evidence type="ECO:0000256" key="2">
    <source>
        <dbReference type="ARBA" id="ARBA00022729"/>
    </source>
</evidence>
<comment type="similarity">
    <text evidence="1">Belongs to the thioredoxin family. DsbA subfamily.</text>
</comment>
<accession>B0TK39</accession>
<evidence type="ECO:0000313" key="10">
    <source>
        <dbReference type="Proteomes" id="UP000001317"/>
    </source>
</evidence>
<feature type="coiled-coil region" evidence="6">
    <location>
        <begin position="26"/>
        <end position="53"/>
    </location>
</feature>
<dbReference type="OrthoDB" id="9780340at2"/>
<keyword evidence="3" id="KW-0560">Oxidoreductase</keyword>
<dbReference type="Proteomes" id="UP000001317">
    <property type="component" value="Chromosome"/>
</dbReference>
<evidence type="ECO:0000259" key="8">
    <source>
        <dbReference type="PROSITE" id="PS51352"/>
    </source>
</evidence>
<organism evidence="9 10">
    <name type="scientific">Shewanella halifaxensis (strain HAW-EB4)</name>
    <dbReference type="NCBI Taxonomy" id="458817"/>
    <lineage>
        <taxon>Bacteria</taxon>
        <taxon>Pseudomonadati</taxon>
        <taxon>Pseudomonadota</taxon>
        <taxon>Gammaproteobacteria</taxon>
        <taxon>Alteromonadales</taxon>
        <taxon>Shewanellaceae</taxon>
        <taxon>Shewanella</taxon>
    </lineage>
</organism>
<evidence type="ECO:0000256" key="1">
    <source>
        <dbReference type="ARBA" id="ARBA00005791"/>
    </source>
</evidence>
<sequence length="266" mass="29939">MLRYKRLPLALLLTPLLLTGCQPQNNAELQKEMASLKQEITQLKKEMSTIGGQVNDIHTIAMRSQKPQYKTLPTQSNYGEDGKLPLQGDATAQLAIIEFSDYQCPYCKRFIDQTFTKLKSNYIDTGKVQYLTRDFPLNFHPKAKGAAIAANCSLQQDAYWPMRDSLFKNMKQLDDELYQQIASNLSLDMTKFNACLADEQMLNKVQQDVAYGSSLGIRGTPSFVIGRVENGQLISPKLIVGAQSYQTFARLLDELLANPKKVTSKQ</sequence>
<dbReference type="RefSeq" id="WP_012277586.1">
    <property type="nucleotide sequence ID" value="NC_010334.1"/>
</dbReference>
<dbReference type="InterPro" id="IPR036249">
    <property type="entry name" value="Thioredoxin-like_sf"/>
</dbReference>
<keyword evidence="5" id="KW-0676">Redox-active center</keyword>
<dbReference type="SUPFAM" id="SSF52833">
    <property type="entry name" value="Thioredoxin-like"/>
    <property type="match status" value="1"/>
</dbReference>